<gene>
    <name evidence="2" type="ORF">PGLA2088_LOCUS29197</name>
</gene>
<comment type="caution">
    <text evidence="2">The sequence shown here is derived from an EMBL/GenBank/DDBJ whole genome shotgun (WGS) entry which is preliminary data.</text>
</comment>
<sequence length="203" mass="22539">AQSASSSCSRSKSASSRQGHSYIVGAALGERVKSLSMTTRYDYSSVSDQGYLKGPKGMKQEDVAMTTLDEIISTYLVNASDSLLTEGKMTPFDYIDVLKLDVEGYEMGALRGAEQLLAQSRVRFLVLEFHPGMLGSSGTDPEGLLKFLQHYCFRCHSLKIDRPHNFSEFVARYTSSASLPMQGLGELEDLVCESLTWPQRWQQ</sequence>
<evidence type="ECO:0000259" key="1">
    <source>
        <dbReference type="Pfam" id="PF05050"/>
    </source>
</evidence>
<name>A0A813K689_POLGL</name>
<evidence type="ECO:0000313" key="3">
    <source>
        <dbReference type="Proteomes" id="UP000626109"/>
    </source>
</evidence>
<dbReference type="EMBL" id="CAJNNW010028201">
    <property type="protein sequence ID" value="CAE8695117.1"/>
    <property type="molecule type" value="Genomic_DNA"/>
</dbReference>
<accession>A0A813K689</accession>
<proteinExistence type="predicted"/>
<feature type="non-terminal residue" evidence="2">
    <location>
        <position position="1"/>
    </location>
</feature>
<dbReference type="InterPro" id="IPR029063">
    <property type="entry name" value="SAM-dependent_MTases_sf"/>
</dbReference>
<feature type="domain" description="Methyltransferase FkbM" evidence="1">
    <location>
        <begin position="56"/>
        <end position="154"/>
    </location>
</feature>
<dbReference type="PANTHER" id="PTHR34203">
    <property type="entry name" value="METHYLTRANSFERASE, FKBM FAMILY PROTEIN"/>
    <property type="match status" value="1"/>
</dbReference>
<dbReference type="InterPro" id="IPR052514">
    <property type="entry name" value="SAM-dependent_MTase"/>
</dbReference>
<reference evidence="2" key="1">
    <citation type="submission" date="2021-02" db="EMBL/GenBank/DDBJ databases">
        <authorList>
            <person name="Dougan E. K."/>
            <person name="Rhodes N."/>
            <person name="Thang M."/>
            <person name="Chan C."/>
        </authorList>
    </citation>
    <scope>NUCLEOTIDE SEQUENCE</scope>
</reference>
<dbReference type="PANTHER" id="PTHR34203:SF13">
    <property type="entry name" value="EXPRESSED PROTEIN"/>
    <property type="match status" value="1"/>
</dbReference>
<organism evidence="2 3">
    <name type="scientific">Polarella glacialis</name>
    <name type="common">Dinoflagellate</name>
    <dbReference type="NCBI Taxonomy" id="89957"/>
    <lineage>
        <taxon>Eukaryota</taxon>
        <taxon>Sar</taxon>
        <taxon>Alveolata</taxon>
        <taxon>Dinophyceae</taxon>
        <taxon>Suessiales</taxon>
        <taxon>Suessiaceae</taxon>
        <taxon>Polarella</taxon>
    </lineage>
</organism>
<dbReference type="InterPro" id="IPR006342">
    <property type="entry name" value="FkbM_mtfrase"/>
</dbReference>
<dbReference type="Proteomes" id="UP000626109">
    <property type="component" value="Unassembled WGS sequence"/>
</dbReference>
<evidence type="ECO:0000313" key="2">
    <source>
        <dbReference type="EMBL" id="CAE8695117.1"/>
    </source>
</evidence>
<dbReference type="Pfam" id="PF05050">
    <property type="entry name" value="Methyltransf_21"/>
    <property type="match status" value="1"/>
</dbReference>
<dbReference type="AlphaFoldDB" id="A0A813K689"/>
<dbReference type="Gene3D" id="3.40.50.150">
    <property type="entry name" value="Vaccinia Virus protein VP39"/>
    <property type="match status" value="1"/>
</dbReference>
<dbReference type="SUPFAM" id="SSF53335">
    <property type="entry name" value="S-adenosyl-L-methionine-dependent methyltransferases"/>
    <property type="match status" value="1"/>
</dbReference>
<protein>
    <recommendedName>
        <fullName evidence="1">Methyltransferase FkbM domain-containing protein</fullName>
    </recommendedName>
</protein>